<comment type="caution">
    <text evidence="1">The sequence shown here is derived from an EMBL/GenBank/DDBJ whole genome shotgun (WGS) entry which is preliminary data.</text>
</comment>
<evidence type="ECO:0000313" key="1">
    <source>
        <dbReference type="EMBL" id="GGF56542.1"/>
    </source>
</evidence>
<dbReference type="RefSeq" id="WP_188576824.1">
    <property type="nucleotide sequence ID" value="NZ_BMCT01000001.1"/>
</dbReference>
<dbReference type="Proteomes" id="UP000606044">
    <property type="component" value="Unassembled WGS sequence"/>
</dbReference>
<keyword evidence="2" id="KW-1185">Reference proteome</keyword>
<gene>
    <name evidence="1" type="ORF">GCM10007301_15250</name>
</gene>
<name>A0A917BT78_9HYPH</name>
<evidence type="ECO:0000313" key="2">
    <source>
        <dbReference type="Proteomes" id="UP000606044"/>
    </source>
</evidence>
<accession>A0A917BT78</accession>
<sequence>MSDARPISEHWFHRLKSATRDLIKVCGGVIRAGEIAHRSKSEVSRWQSVTDSDVIDLAAAIALEADCGMPLVTTVMAELNGRRLTDEVAAQSASSLLDRHADVLRKSAETATLMARALEDMTITPAEAELLDRAASEQEAALRNFRAGLAAVRGSGAAHGAAPVGGLRAV</sequence>
<reference evidence="1" key="2">
    <citation type="submission" date="2020-09" db="EMBL/GenBank/DDBJ databases">
        <authorList>
            <person name="Sun Q."/>
            <person name="Sedlacek I."/>
        </authorList>
    </citation>
    <scope>NUCLEOTIDE SEQUENCE</scope>
    <source>
        <strain evidence="1">CCM 7897</strain>
    </source>
</reference>
<protein>
    <submittedName>
        <fullName evidence="1">Uncharacterized protein</fullName>
    </submittedName>
</protein>
<dbReference type="AlphaFoldDB" id="A0A917BT78"/>
<organism evidence="1 2">
    <name type="scientific">Azorhizobium oxalatiphilum</name>
    <dbReference type="NCBI Taxonomy" id="980631"/>
    <lineage>
        <taxon>Bacteria</taxon>
        <taxon>Pseudomonadati</taxon>
        <taxon>Pseudomonadota</taxon>
        <taxon>Alphaproteobacteria</taxon>
        <taxon>Hyphomicrobiales</taxon>
        <taxon>Xanthobacteraceae</taxon>
        <taxon>Azorhizobium</taxon>
    </lineage>
</organism>
<dbReference type="EMBL" id="BMCT01000001">
    <property type="protein sequence ID" value="GGF56542.1"/>
    <property type="molecule type" value="Genomic_DNA"/>
</dbReference>
<proteinExistence type="predicted"/>
<reference evidence="1" key="1">
    <citation type="journal article" date="2014" name="Int. J. Syst. Evol. Microbiol.">
        <title>Complete genome sequence of Corynebacterium casei LMG S-19264T (=DSM 44701T), isolated from a smear-ripened cheese.</title>
        <authorList>
            <consortium name="US DOE Joint Genome Institute (JGI-PGF)"/>
            <person name="Walter F."/>
            <person name="Albersmeier A."/>
            <person name="Kalinowski J."/>
            <person name="Ruckert C."/>
        </authorList>
    </citation>
    <scope>NUCLEOTIDE SEQUENCE</scope>
    <source>
        <strain evidence="1">CCM 7897</strain>
    </source>
</reference>